<evidence type="ECO:0000313" key="2">
    <source>
        <dbReference type="Proteomes" id="UP000515165"/>
    </source>
</evidence>
<dbReference type="OrthoDB" id="9838460at2759"/>
<evidence type="ECO:0000256" key="1">
    <source>
        <dbReference type="SAM" id="MobiDB-lite"/>
    </source>
</evidence>
<protein>
    <submittedName>
        <fullName evidence="3">Uncharacterized protein LOC113925434</fullName>
    </submittedName>
</protein>
<dbReference type="KEGG" id="zca:113925434"/>
<feature type="region of interest" description="Disordered" evidence="1">
    <location>
        <begin position="144"/>
        <end position="163"/>
    </location>
</feature>
<accession>A0A6J2DNQ7</accession>
<name>A0A6J2DNQ7_ZALCA</name>
<evidence type="ECO:0000313" key="3">
    <source>
        <dbReference type="RefSeq" id="XP_027455878.1"/>
    </source>
</evidence>
<keyword evidence="2" id="KW-1185">Reference proteome</keyword>
<reference evidence="3" key="1">
    <citation type="submission" date="2025-08" db="UniProtKB">
        <authorList>
            <consortium name="RefSeq"/>
        </authorList>
    </citation>
    <scope>IDENTIFICATION</scope>
    <source>
        <tissue evidence="3">Blood</tissue>
    </source>
</reference>
<proteinExistence type="predicted"/>
<feature type="region of interest" description="Disordered" evidence="1">
    <location>
        <begin position="172"/>
        <end position="200"/>
    </location>
</feature>
<dbReference type="AlphaFoldDB" id="A0A6J2DNQ7"/>
<feature type="region of interest" description="Disordered" evidence="1">
    <location>
        <begin position="112"/>
        <end position="134"/>
    </location>
</feature>
<organism evidence="2 3">
    <name type="scientific">Zalophus californianus</name>
    <name type="common">California sealion</name>
    <dbReference type="NCBI Taxonomy" id="9704"/>
    <lineage>
        <taxon>Eukaryota</taxon>
        <taxon>Metazoa</taxon>
        <taxon>Chordata</taxon>
        <taxon>Craniata</taxon>
        <taxon>Vertebrata</taxon>
        <taxon>Euteleostomi</taxon>
        <taxon>Mammalia</taxon>
        <taxon>Eutheria</taxon>
        <taxon>Laurasiatheria</taxon>
        <taxon>Carnivora</taxon>
        <taxon>Caniformia</taxon>
        <taxon>Pinnipedia</taxon>
        <taxon>Otariidae</taxon>
        <taxon>Zalophus</taxon>
    </lineage>
</organism>
<feature type="compositionally biased region" description="Basic residues" evidence="1">
    <location>
        <begin position="76"/>
        <end position="85"/>
    </location>
</feature>
<feature type="compositionally biased region" description="Basic and acidic residues" evidence="1">
    <location>
        <begin position="188"/>
        <end position="198"/>
    </location>
</feature>
<dbReference type="Proteomes" id="UP000515165">
    <property type="component" value="Chromosome 2"/>
</dbReference>
<feature type="region of interest" description="Disordered" evidence="1">
    <location>
        <begin position="39"/>
        <end position="85"/>
    </location>
</feature>
<dbReference type="RefSeq" id="XP_027455878.1">
    <property type="nucleotide sequence ID" value="XM_027600077.1"/>
</dbReference>
<dbReference type="GeneID" id="113925434"/>
<sequence length="229" mass="25497">MYSYIFRAARVNICRNRGKKISRQPRAIFVRVREWGARAKAAGGGPQPPPPPAKGRLGAGLVSSPRRPAGAAGGHQPRRRPWAISKRRHLDSSNLWCGRYRCSPGLTSLFEGADHSRGSTTETSPPLPSGGLRFPSLHLLLTPERQTSDWPRPSLNAASSRKPFQRLELVEEVDGSLGNRPSSPSPRENQETPPRDGSRWQWVSVNRPWLREWKTQPGPGLPRWPLSTT</sequence>
<gene>
    <name evidence="3" type="primary">LOC113925434</name>
</gene>